<accession>A0ACC2XVR0</accession>
<name>A0ACC2XVR0_9TREE</name>
<dbReference type="Proteomes" id="UP001234202">
    <property type="component" value="Unassembled WGS sequence"/>
</dbReference>
<keyword evidence="2" id="KW-1185">Reference proteome</keyword>
<proteinExistence type="predicted"/>
<sequence length="146" mass="16859">MISPDIMHILLENIMKELLLLWEGKYKAAMVTGAADGRLAEDYVISKGDWDTIDREVSQSNKTIPAKMSRRLGSISKRGYWTAESYSYFLVHLGPIVLQNRLNKRYYEHFIRLSALSSKLIDLEMDNETLGELRTGLVTWVEDFEK</sequence>
<evidence type="ECO:0000313" key="1">
    <source>
        <dbReference type="EMBL" id="KAJ9127716.1"/>
    </source>
</evidence>
<reference evidence="1" key="1">
    <citation type="submission" date="2023-04" db="EMBL/GenBank/DDBJ databases">
        <title>Draft Genome sequencing of Naganishia species isolated from polar environments using Oxford Nanopore Technology.</title>
        <authorList>
            <person name="Leo P."/>
            <person name="Venkateswaran K."/>
        </authorList>
    </citation>
    <scope>NUCLEOTIDE SEQUENCE</scope>
    <source>
        <strain evidence="1">DBVPG 5303</strain>
    </source>
</reference>
<gene>
    <name evidence="1" type="ORF">QFC24_001126</name>
</gene>
<organism evidence="1 2">
    <name type="scientific">Naganishia onofrii</name>
    <dbReference type="NCBI Taxonomy" id="1851511"/>
    <lineage>
        <taxon>Eukaryota</taxon>
        <taxon>Fungi</taxon>
        <taxon>Dikarya</taxon>
        <taxon>Basidiomycota</taxon>
        <taxon>Agaricomycotina</taxon>
        <taxon>Tremellomycetes</taxon>
        <taxon>Filobasidiales</taxon>
        <taxon>Filobasidiaceae</taxon>
        <taxon>Naganishia</taxon>
    </lineage>
</organism>
<evidence type="ECO:0000313" key="2">
    <source>
        <dbReference type="Proteomes" id="UP001234202"/>
    </source>
</evidence>
<protein>
    <submittedName>
        <fullName evidence="1">Uncharacterized protein</fullName>
    </submittedName>
</protein>
<dbReference type="EMBL" id="JASBWV010000002">
    <property type="protein sequence ID" value="KAJ9127716.1"/>
    <property type="molecule type" value="Genomic_DNA"/>
</dbReference>
<comment type="caution">
    <text evidence="1">The sequence shown here is derived from an EMBL/GenBank/DDBJ whole genome shotgun (WGS) entry which is preliminary data.</text>
</comment>